<dbReference type="InterPro" id="IPR003453">
    <property type="entry name" value="ABC_MlaE_roteobac"/>
</dbReference>
<name>A0A423GXR6_9PSED</name>
<keyword evidence="1" id="KW-1003">Cell membrane</keyword>
<proteinExistence type="inferred from homology"/>
<feature type="transmembrane region" description="Helical" evidence="1">
    <location>
        <begin position="288"/>
        <end position="307"/>
    </location>
</feature>
<feature type="transmembrane region" description="Helical" evidence="1">
    <location>
        <begin position="176"/>
        <end position="200"/>
    </location>
</feature>
<keyword evidence="1" id="KW-0812">Transmembrane</keyword>
<feature type="transmembrane region" description="Helical" evidence="1">
    <location>
        <begin position="263"/>
        <end position="282"/>
    </location>
</feature>
<dbReference type="EMBL" id="MOBJ01000025">
    <property type="protein sequence ID" value="RON02838.1"/>
    <property type="molecule type" value="Genomic_DNA"/>
</dbReference>
<sequence length="382" mass="40379">MTSSMMAGSAQLDTSNTPAQLRVTGDWTLAHYADLKRLSDSLKGQYDDRTPIDLNGLGALDTAGASLLVELLGAERLGKSAEHPDCSLSAADRALLQTVYCSLTDFCVPVKEPEISVGIQLLTRIGRAVDAIWQDTLQLLGFVGLILETIARSLFRPKRWRITPMVAHIEQTGLDAAPIVALLTFMVGAVVAFLGATVLASFGASIFTVDLVAFSFLREFGVLLTAILMAGRTASAFTAQIGSMKANEEIDAIRTLGLDPMELLVVPRVLALLVALPMLTFLAMLSGIVGGGVVCAISLGISPAMFLSLLQSDIGVQHFLVGMVKAPIFAFLIAAIGCLEGFKVSGSAESVGAHTTSSVVQSIFVVIVLDAVAALFFMEMGW</sequence>
<evidence type="ECO:0000313" key="2">
    <source>
        <dbReference type="EMBL" id="RON02838.1"/>
    </source>
</evidence>
<reference evidence="2 3" key="1">
    <citation type="submission" date="2016-10" db="EMBL/GenBank/DDBJ databases">
        <title>Comparative genome analysis of multiple Pseudomonas spp. focuses on biocontrol and plant growth promoting traits.</title>
        <authorList>
            <person name="Tao X.-Y."/>
            <person name="Taylor C.G."/>
        </authorList>
    </citation>
    <scope>NUCLEOTIDE SEQUENCE [LARGE SCALE GENOMIC DNA]</scope>
    <source>
        <strain evidence="2 3">48H11</strain>
    </source>
</reference>
<protein>
    <submittedName>
        <fullName evidence="2">ABC transporter permease</fullName>
    </submittedName>
</protein>
<dbReference type="PANTHER" id="PTHR30188">
    <property type="entry name" value="ABC TRANSPORTER PERMEASE PROTEIN-RELATED"/>
    <property type="match status" value="1"/>
</dbReference>
<evidence type="ECO:0000313" key="3">
    <source>
        <dbReference type="Proteomes" id="UP000286071"/>
    </source>
</evidence>
<feature type="transmembrane region" description="Helical" evidence="1">
    <location>
        <begin position="220"/>
        <end position="242"/>
    </location>
</feature>
<dbReference type="GO" id="GO:0005548">
    <property type="term" value="F:phospholipid transporter activity"/>
    <property type="evidence" value="ECO:0007669"/>
    <property type="project" value="TreeGrafter"/>
</dbReference>
<feature type="transmembrane region" description="Helical" evidence="1">
    <location>
        <begin position="359"/>
        <end position="378"/>
    </location>
</feature>
<dbReference type="InterPro" id="IPR030802">
    <property type="entry name" value="Permease_MalE"/>
</dbReference>
<gene>
    <name evidence="2" type="ORF">BK659_23560</name>
</gene>
<evidence type="ECO:0000256" key="1">
    <source>
        <dbReference type="RuleBase" id="RU362044"/>
    </source>
</evidence>
<comment type="caution">
    <text evidence="2">The sequence shown here is derived from an EMBL/GenBank/DDBJ whole genome shotgun (WGS) entry which is preliminary data.</text>
</comment>
<dbReference type="Proteomes" id="UP000286071">
    <property type="component" value="Unassembled WGS sequence"/>
</dbReference>
<keyword evidence="1" id="KW-0997">Cell inner membrane</keyword>
<dbReference type="GO" id="GO:0043190">
    <property type="term" value="C:ATP-binding cassette (ABC) transporter complex"/>
    <property type="evidence" value="ECO:0007669"/>
    <property type="project" value="InterPro"/>
</dbReference>
<dbReference type="RefSeq" id="WP_123427862.1">
    <property type="nucleotide sequence ID" value="NZ_MOBJ01000025.1"/>
</dbReference>
<dbReference type="AlphaFoldDB" id="A0A423GXR6"/>
<keyword evidence="1" id="KW-1133">Transmembrane helix</keyword>
<organism evidence="2 3">
    <name type="scientific">Pseudomonas brassicacearum</name>
    <dbReference type="NCBI Taxonomy" id="930166"/>
    <lineage>
        <taxon>Bacteria</taxon>
        <taxon>Pseudomonadati</taxon>
        <taxon>Pseudomonadota</taxon>
        <taxon>Gammaproteobacteria</taxon>
        <taxon>Pseudomonadales</taxon>
        <taxon>Pseudomonadaceae</taxon>
        <taxon>Pseudomonas</taxon>
    </lineage>
</organism>
<accession>A0A423GXR6</accession>
<dbReference type="Pfam" id="PF02405">
    <property type="entry name" value="MlaE"/>
    <property type="match status" value="1"/>
</dbReference>
<comment type="subcellular location">
    <subcellularLocation>
        <location evidence="1">Cell inner membrane</location>
        <topology evidence="1">Multi-pass membrane protein</topology>
    </subcellularLocation>
</comment>
<keyword evidence="1" id="KW-0472">Membrane</keyword>
<comment type="similarity">
    <text evidence="1">Belongs to the MlaE permease family.</text>
</comment>
<dbReference type="NCBIfam" id="TIGR00056">
    <property type="entry name" value="MlaE family lipid ABC transporter permease subunit"/>
    <property type="match status" value="1"/>
</dbReference>
<dbReference type="PANTHER" id="PTHR30188:SF3">
    <property type="entry name" value="ABC TRANSPORTER PERMEASE"/>
    <property type="match status" value="1"/>
</dbReference>
<dbReference type="OrthoDB" id="9810518at2"/>
<feature type="transmembrane region" description="Helical" evidence="1">
    <location>
        <begin position="319"/>
        <end position="339"/>
    </location>
</feature>